<evidence type="ECO:0000313" key="3">
    <source>
        <dbReference type="EMBL" id="AMY70503.1"/>
    </source>
</evidence>
<organism evidence="3 4">
    <name type="scientific">Frigidibacter mobilis</name>
    <dbReference type="NCBI Taxonomy" id="1335048"/>
    <lineage>
        <taxon>Bacteria</taxon>
        <taxon>Pseudomonadati</taxon>
        <taxon>Pseudomonadota</taxon>
        <taxon>Alphaproteobacteria</taxon>
        <taxon>Rhodobacterales</taxon>
        <taxon>Paracoccaceae</taxon>
        <taxon>Frigidibacter</taxon>
    </lineage>
</organism>
<feature type="domain" description="Alpha/beta hydrolase fold-3" evidence="2">
    <location>
        <begin position="10"/>
        <end position="152"/>
    </location>
</feature>
<reference evidence="3 4" key="1">
    <citation type="submission" date="2015-09" db="EMBL/GenBank/DDBJ databases">
        <title>Complete genome sequence of Defluviimonas alba cai42t isolated from an oilfield in Xinjiang.</title>
        <authorList>
            <person name="Geng S."/>
            <person name="Pan X."/>
            <person name="Wu X."/>
        </authorList>
    </citation>
    <scope>NUCLEOTIDE SEQUENCE [LARGE SCALE GENOMIC DNA]</scope>
    <source>
        <strain evidence="4">cai42</strain>
    </source>
</reference>
<dbReference type="InterPro" id="IPR013094">
    <property type="entry name" value="AB_hydrolase_3"/>
</dbReference>
<accession>A0A161GK64</accession>
<dbReference type="RefSeq" id="WP_207209475.1">
    <property type="nucleotide sequence ID" value="NZ_CP012661.1"/>
</dbReference>
<dbReference type="SUPFAM" id="SSF53474">
    <property type="entry name" value="alpha/beta-Hydrolases"/>
    <property type="match status" value="1"/>
</dbReference>
<dbReference type="GO" id="GO:0016787">
    <property type="term" value="F:hydrolase activity"/>
    <property type="evidence" value="ECO:0007669"/>
    <property type="project" value="UniProtKB-KW"/>
</dbReference>
<dbReference type="Gene3D" id="3.40.50.1820">
    <property type="entry name" value="alpha/beta hydrolase"/>
    <property type="match status" value="1"/>
</dbReference>
<protein>
    <recommendedName>
        <fullName evidence="2">Alpha/beta hydrolase fold-3 domain-containing protein</fullName>
    </recommendedName>
</protein>
<dbReference type="PANTHER" id="PTHR48081:SF33">
    <property type="entry name" value="KYNURENINE FORMAMIDASE"/>
    <property type="match status" value="1"/>
</dbReference>
<dbReference type="STRING" id="1335048.AKL17_3271"/>
<dbReference type="Proteomes" id="UP000076128">
    <property type="component" value="Chromosome"/>
</dbReference>
<evidence type="ECO:0000256" key="1">
    <source>
        <dbReference type="ARBA" id="ARBA00022801"/>
    </source>
</evidence>
<keyword evidence="4" id="KW-1185">Reference proteome</keyword>
<dbReference type="AlphaFoldDB" id="A0A161GK64"/>
<evidence type="ECO:0000313" key="4">
    <source>
        <dbReference type="Proteomes" id="UP000076128"/>
    </source>
</evidence>
<dbReference type="InterPro" id="IPR050300">
    <property type="entry name" value="GDXG_lipolytic_enzyme"/>
</dbReference>
<dbReference type="EMBL" id="CP012661">
    <property type="protein sequence ID" value="AMY70503.1"/>
    <property type="molecule type" value="Genomic_DNA"/>
</dbReference>
<keyword evidence="1" id="KW-0378">Hydrolase</keyword>
<dbReference type="InterPro" id="IPR029058">
    <property type="entry name" value="AB_hydrolase_fold"/>
</dbReference>
<evidence type="ECO:0000259" key="2">
    <source>
        <dbReference type="Pfam" id="PF07859"/>
    </source>
</evidence>
<dbReference type="KEGG" id="daa:AKL17_3271"/>
<sequence length="176" mass="17942">MPGTRLGRIVAQVRAAALHLQVIAPTLGADPARFTVSGHSAGAHLASYLAARGAQEASPPALPALRGILMVSGIYDLAGIPGSFLKHEAEMSVEEAEAWSPLSSAQLPGPSRIITRGALETAPFHDQAEALGERIAGTGQPCMVRCEPGLNHLSIVLSLADPASALGGILSALSTG</sequence>
<proteinExistence type="predicted"/>
<dbReference type="PANTHER" id="PTHR48081">
    <property type="entry name" value="AB HYDROLASE SUPERFAMILY PROTEIN C4A8.06C"/>
    <property type="match status" value="1"/>
</dbReference>
<dbReference type="PATRIC" id="fig|1335048.3.peg.3398"/>
<gene>
    <name evidence="3" type="ORF">AKL17_3271</name>
</gene>
<name>A0A161GK64_9RHOB</name>
<dbReference type="Pfam" id="PF07859">
    <property type="entry name" value="Abhydrolase_3"/>
    <property type="match status" value="1"/>
</dbReference>